<dbReference type="GO" id="GO:0016787">
    <property type="term" value="F:hydrolase activity"/>
    <property type="evidence" value="ECO:0007669"/>
    <property type="project" value="UniProtKB-KW"/>
</dbReference>
<protein>
    <submittedName>
        <fullName evidence="3">Alpha/beta hydrolase fold domain-containing protein</fullName>
    </submittedName>
</protein>
<dbReference type="EMBL" id="CP045810">
    <property type="protein sequence ID" value="QHN41126.1"/>
    <property type="molecule type" value="Genomic_DNA"/>
</dbReference>
<dbReference type="FunFam" id="3.40.50.1820:FF:000089">
    <property type="entry name" value="Alpha/beta hydrolase"/>
    <property type="match status" value="1"/>
</dbReference>
<name>A0A857L173_9ACTN</name>
<dbReference type="InterPro" id="IPR029058">
    <property type="entry name" value="AB_hydrolase_fold"/>
</dbReference>
<dbReference type="PANTHER" id="PTHR48081">
    <property type="entry name" value="AB HYDROLASE SUPERFAMILY PROTEIN C4A8.06C"/>
    <property type="match status" value="1"/>
</dbReference>
<accession>A0A857L173</accession>
<dbReference type="Pfam" id="PF07859">
    <property type="entry name" value="Abhydrolase_3"/>
    <property type="match status" value="1"/>
</dbReference>
<reference evidence="3" key="1">
    <citation type="journal article" date="2021" name="Nat. Microbiol.">
        <title>Cocultivation of an ultrasmall environmental parasitic bacterium with lytic ability against bacteria associated with wastewater foams.</title>
        <authorList>
            <person name="Batinovic S."/>
            <person name="Rose J.J.A."/>
            <person name="Ratcliffe J."/>
            <person name="Seviour R.J."/>
            <person name="Petrovski S."/>
        </authorList>
    </citation>
    <scope>NUCLEOTIDE SEQUENCE</scope>
    <source>
        <strain evidence="3">CON44</strain>
    </source>
</reference>
<gene>
    <name evidence="3" type="ORF">GII30_19905</name>
</gene>
<keyword evidence="2 3" id="KW-0378">Hydrolase</keyword>
<evidence type="ECO:0000256" key="1">
    <source>
        <dbReference type="ARBA" id="ARBA00010515"/>
    </source>
</evidence>
<evidence type="ECO:0000313" key="3">
    <source>
        <dbReference type="EMBL" id="QHN41126.1"/>
    </source>
</evidence>
<dbReference type="PANTHER" id="PTHR48081:SF8">
    <property type="entry name" value="ALPHA_BETA HYDROLASE FOLD-3 DOMAIN-CONTAINING PROTEIN-RELATED"/>
    <property type="match status" value="1"/>
</dbReference>
<comment type="similarity">
    <text evidence="1">Belongs to the 'GDXG' lipolytic enzyme family.</text>
</comment>
<dbReference type="InterPro" id="IPR050300">
    <property type="entry name" value="GDXG_lipolytic_enzyme"/>
</dbReference>
<sequence length="311" mass="33523">MPMPLDPDAQAIADAVAQMPALHELGLEGARELTKLADFPAETEITDVREITVPTPAGDLPARVYHPNPRAALPILLYMHGGGWATGGLWTADETCRRLAAQGSCVVVNLDYRLAPEHKFPAPFEDAYNAATWLSEHGDEIGGDRTRLALGGDSAGANLSAAVAIHARDHDGPAITALLLAYPSAEYAVERPSWIECADAPMLCTKDVLWFWDFYLRDEADRTDPRATPANAESLAGLPSAFVLTAETDPLRDDGEAFAAAMQAAGNHVVVKRYPGVFHGFFTMPMLTRSKTAVGDAARFLSRRFATRDPA</sequence>
<dbReference type="AlphaFoldDB" id="A0A857L173"/>
<organism evidence="3">
    <name type="scientific">Gordonia amarae</name>
    <dbReference type="NCBI Taxonomy" id="36821"/>
    <lineage>
        <taxon>Bacteria</taxon>
        <taxon>Bacillati</taxon>
        <taxon>Actinomycetota</taxon>
        <taxon>Actinomycetes</taxon>
        <taxon>Mycobacteriales</taxon>
        <taxon>Gordoniaceae</taxon>
        <taxon>Gordonia</taxon>
    </lineage>
</organism>
<proteinExistence type="inferred from homology"/>
<dbReference type="InterPro" id="IPR013094">
    <property type="entry name" value="AB_hydrolase_3"/>
</dbReference>
<dbReference type="Gene3D" id="3.40.50.1820">
    <property type="entry name" value="alpha/beta hydrolase"/>
    <property type="match status" value="1"/>
</dbReference>
<evidence type="ECO:0000256" key="2">
    <source>
        <dbReference type="ARBA" id="ARBA00022801"/>
    </source>
</evidence>
<dbReference type="SUPFAM" id="SSF53474">
    <property type="entry name" value="alpha/beta-Hydrolases"/>
    <property type="match status" value="1"/>
</dbReference>